<name>A0A4U1ISB9_9BACT</name>
<evidence type="ECO:0008006" key="4">
    <source>
        <dbReference type="Google" id="ProtNLM"/>
    </source>
</evidence>
<keyword evidence="3" id="KW-1185">Reference proteome</keyword>
<evidence type="ECO:0000313" key="3">
    <source>
        <dbReference type="Proteomes" id="UP000309215"/>
    </source>
</evidence>
<reference evidence="2 3" key="1">
    <citation type="submission" date="2019-04" db="EMBL/GenBank/DDBJ databases">
        <authorList>
            <person name="Li Y."/>
            <person name="Wang J."/>
        </authorList>
    </citation>
    <scope>NUCLEOTIDE SEQUENCE [LARGE SCALE GENOMIC DNA]</scope>
    <source>
        <strain evidence="2 3">DSM 14668</strain>
    </source>
</reference>
<dbReference type="Proteomes" id="UP000309215">
    <property type="component" value="Unassembled WGS sequence"/>
</dbReference>
<keyword evidence="1" id="KW-0732">Signal</keyword>
<feature type="chain" id="PRO_5020250300" description="Carboxypeptidase regulatory-like domain-containing protein" evidence="1">
    <location>
        <begin position="19"/>
        <end position="117"/>
    </location>
</feature>
<dbReference type="AlphaFoldDB" id="A0A4U1ISB9"/>
<organism evidence="2 3">
    <name type="scientific">Polyangium fumosum</name>
    <dbReference type="NCBI Taxonomy" id="889272"/>
    <lineage>
        <taxon>Bacteria</taxon>
        <taxon>Pseudomonadati</taxon>
        <taxon>Myxococcota</taxon>
        <taxon>Polyangia</taxon>
        <taxon>Polyangiales</taxon>
        <taxon>Polyangiaceae</taxon>
        <taxon>Polyangium</taxon>
    </lineage>
</organism>
<feature type="signal peptide" evidence="1">
    <location>
        <begin position="1"/>
        <end position="18"/>
    </location>
</feature>
<dbReference type="EMBL" id="SSMQ01000082">
    <property type="protein sequence ID" value="TKC97146.1"/>
    <property type="molecule type" value="Genomic_DNA"/>
</dbReference>
<evidence type="ECO:0000256" key="1">
    <source>
        <dbReference type="SAM" id="SignalP"/>
    </source>
</evidence>
<dbReference type="RefSeq" id="WP_136935220.1">
    <property type="nucleotide sequence ID" value="NZ_SSMQ01000082.1"/>
</dbReference>
<protein>
    <recommendedName>
        <fullName evidence="4">Carboxypeptidase regulatory-like domain-containing protein</fullName>
    </recommendedName>
</protein>
<accession>A0A4U1ISB9</accession>
<sequence length="117" mass="12053">MRLLLASLVSFCLIPLVACSSSSDEVACTTIAAISVTVDVVDATGAAVTDADLTYTVNGGPSKACEQVVENSYDCGVEEAGNFVITATRDMATKTANVTVTSDECHVIGQTLTITLD</sequence>
<gene>
    <name evidence="2" type="ORF">E8A74_44360</name>
</gene>
<evidence type="ECO:0000313" key="2">
    <source>
        <dbReference type="EMBL" id="TKC97146.1"/>
    </source>
</evidence>
<comment type="caution">
    <text evidence="2">The sequence shown here is derived from an EMBL/GenBank/DDBJ whole genome shotgun (WGS) entry which is preliminary data.</text>
</comment>
<dbReference type="OrthoDB" id="5517126at2"/>
<proteinExistence type="predicted"/>